<name>A0A089PSZ9_9ENTR</name>
<dbReference type="InterPro" id="IPR010657">
    <property type="entry name" value="ImpA_N"/>
</dbReference>
<keyword evidence="5" id="KW-1185">Reference proteome</keyword>
<sequence length="410" mass="45550">MNNANQIKTGSDPRALPEYASLRDELAKLNHPARPDVNWALVEQLSLSLFRQNGVELQTLCWYTLARTRLAGMAGLNEGLAIMEVLLSRQWGIMWPQPVHARMEIMAGFSHRLQSTLRTLTLNYADLPLVYQAEQHLNTLRDVLQQLELKNASQMGELCTFMHNAAIRLENMDAGSGAAVVVPFSSPILENQIPSGSEQLIYVAREDPATPGVVNFVPKPSSAPLWRSFAAGMLVMLAVGSAGFWGWQKIYPQPTSPLPVAASEASLVELGRLPPLLLQDYGYELAGRARPEQVEGLKAQWARYLTGNALPPEQLSGWHQGMAGLSDLTRRLNALDERKGKYLTGSELKSMVFTITQHFSRSTPLEERLYSLSLSPAGTPLPDAQLTQTNMQIRQLLNRYALIKQQAEQR</sequence>
<dbReference type="EMBL" id="CP009451">
    <property type="protein sequence ID" value="AIR03452.1"/>
    <property type="molecule type" value="Genomic_DNA"/>
</dbReference>
<dbReference type="Pfam" id="PF12486">
    <property type="entry name" value="VasL"/>
    <property type="match status" value="1"/>
</dbReference>
<dbReference type="AlphaFoldDB" id="A0A089PSZ9"/>
<reference evidence="4 5" key="1">
    <citation type="submission" date="2014-09" db="EMBL/GenBank/DDBJ databases">
        <title>Cedecea neteri SSMD04 Genome Sequencing.</title>
        <authorList>
            <person name="Tan J.-Y."/>
        </authorList>
    </citation>
    <scope>NUCLEOTIDE SEQUENCE [LARGE SCALE GENOMIC DNA]</scope>
    <source>
        <strain evidence="4 5">SSMD04</strain>
    </source>
</reference>
<dbReference type="RefSeq" id="WP_038472773.1">
    <property type="nucleotide sequence ID" value="NZ_CP009451.1"/>
</dbReference>
<evidence type="ECO:0000259" key="3">
    <source>
        <dbReference type="Pfam" id="PF12486"/>
    </source>
</evidence>
<feature type="domain" description="ImpA C-terminal" evidence="3">
    <location>
        <begin position="265"/>
        <end position="402"/>
    </location>
</feature>
<organism evidence="4 5">
    <name type="scientific">Cedecea neteri</name>
    <dbReference type="NCBI Taxonomy" id="158822"/>
    <lineage>
        <taxon>Bacteria</taxon>
        <taxon>Pseudomonadati</taxon>
        <taxon>Pseudomonadota</taxon>
        <taxon>Gammaproteobacteria</taxon>
        <taxon>Enterobacterales</taxon>
        <taxon>Enterobacteriaceae</taxon>
        <taxon>Cedecea</taxon>
    </lineage>
</organism>
<dbReference type="Proteomes" id="UP000029481">
    <property type="component" value="Chromosome"/>
</dbReference>
<dbReference type="OrthoDB" id="5579595at2"/>
<keyword evidence="1" id="KW-0175">Coiled coil</keyword>
<gene>
    <name evidence="4" type="ORF">JT31_02125</name>
</gene>
<dbReference type="PANTHER" id="PTHR37024:SF5">
    <property type="entry name" value="IMPA N-TERMINAL DOMAIN-CONTAINING PROTEIN"/>
    <property type="match status" value="1"/>
</dbReference>
<dbReference type="InterPro" id="IPR021069">
    <property type="entry name" value="ImpA_C"/>
</dbReference>
<evidence type="ECO:0000259" key="2">
    <source>
        <dbReference type="Pfam" id="PF06812"/>
    </source>
</evidence>
<feature type="coiled-coil region" evidence="1">
    <location>
        <begin position="130"/>
        <end position="157"/>
    </location>
</feature>
<evidence type="ECO:0000313" key="4">
    <source>
        <dbReference type="EMBL" id="AIR03452.1"/>
    </source>
</evidence>
<accession>A0A089PSZ9</accession>
<feature type="domain" description="ImpA N-terminal" evidence="2">
    <location>
        <begin position="8"/>
        <end position="107"/>
    </location>
</feature>
<dbReference type="Pfam" id="PF06812">
    <property type="entry name" value="ImpA_N"/>
    <property type="match status" value="1"/>
</dbReference>
<evidence type="ECO:0000313" key="5">
    <source>
        <dbReference type="Proteomes" id="UP000029481"/>
    </source>
</evidence>
<protein>
    <submittedName>
        <fullName evidence="4">Membrane protein</fullName>
    </submittedName>
</protein>
<dbReference type="KEGG" id="cnt:JT31_02125"/>
<evidence type="ECO:0000256" key="1">
    <source>
        <dbReference type="SAM" id="Coils"/>
    </source>
</evidence>
<dbReference type="PANTHER" id="PTHR37024">
    <property type="entry name" value="TYPE VI SECRETION SYSTEM DUF2094 AND IMPA-RELATED DOMAIN PROTEIN"/>
    <property type="match status" value="1"/>
</dbReference>
<proteinExistence type="predicted"/>